<organism evidence="1">
    <name type="scientific">marine metagenome</name>
    <dbReference type="NCBI Taxonomy" id="408172"/>
    <lineage>
        <taxon>unclassified sequences</taxon>
        <taxon>metagenomes</taxon>
        <taxon>ecological metagenomes</taxon>
    </lineage>
</organism>
<reference evidence="1" key="1">
    <citation type="submission" date="2018-05" db="EMBL/GenBank/DDBJ databases">
        <authorList>
            <person name="Lanie J.A."/>
            <person name="Ng W.-L."/>
            <person name="Kazmierczak K.M."/>
            <person name="Andrzejewski T.M."/>
            <person name="Davidsen T.M."/>
            <person name="Wayne K.J."/>
            <person name="Tettelin H."/>
            <person name="Glass J.I."/>
            <person name="Rusch D."/>
            <person name="Podicherti R."/>
            <person name="Tsui H.-C.T."/>
            <person name="Winkler M.E."/>
        </authorList>
    </citation>
    <scope>NUCLEOTIDE SEQUENCE</scope>
</reference>
<dbReference type="EMBL" id="UINC01141894">
    <property type="protein sequence ID" value="SVD29905.1"/>
    <property type="molecule type" value="Genomic_DNA"/>
</dbReference>
<protein>
    <submittedName>
        <fullName evidence="1">Uncharacterized protein</fullName>
    </submittedName>
</protein>
<evidence type="ECO:0000313" key="1">
    <source>
        <dbReference type="EMBL" id="SVD29905.1"/>
    </source>
</evidence>
<accession>A0A382U7Q2</accession>
<proteinExistence type="predicted"/>
<name>A0A382U7Q2_9ZZZZ</name>
<dbReference type="AlphaFoldDB" id="A0A382U7Q2"/>
<sequence length="138" mass="14813">MAKLTKKKRNQLVVGALVAGAAYKVYDDQKKGTTIMSNQPTASVSYQYDRFAPIRNKPYNSHMHTFGPAPAGQMFGGTGLGHAWGDYATGKTAATVVGVMAFQFVLGRYIAVPIIEHTTKKKMVNGHKNGVGIVAALL</sequence>
<gene>
    <name evidence="1" type="ORF">METZ01_LOCUS382759</name>
</gene>